<dbReference type="AlphaFoldDB" id="A0A9X3I1E9"/>
<comment type="caution">
    <text evidence="1">The sequence shown here is derived from an EMBL/GenBank/DDBJ whole genome shotgun (WGS) entry which is preliminary data.</text>
</comment>
<sequence length="203" mass="23884">MFSDKANKIFQEVIEKYHEINTVGQEFHNPFDEKEQLLEHLLYRKCWIDTVQWHYEDIIRDPNIDPVAALKLKRQIDASNQDRTDMVEYLDSYFLDKYKEVEPKEDATINSESPAWAIDRLSILALKIYHMNEEANRVDAGQEHMIKCQAKLDVLLEQRVDLSTAINQLLGDIASGDKYMKVYRQMKMYNDDDLNPVLRGAKK</sequence>
<dbReference type="RefSeq" id="WP_266069762.1">
    <property type="nucleotide sequence ID" value="NZ_JAPJDA010000015.1"/>
</dbReference>
<name>A0A9X3I1E9_9FLAO</name>
<keyword evidence="2" id="KW-1185">Reference proteome</keyword>
<protein>
    <submittedName>
        <fullName evidence="1">DUF4254 domain-containing protein</fullName>
    </submittedName>
</protein>
<accession>A0A9X3I1E9</accession>
<dbReference type="InterPro" id="IPR025350">
    <property type="entry name" value="DUF4254"/>
</dbReference>
<dbReference type="Pfam" id="PF14063">
    <property type="entry name" value="DUF4254"/>
    <property type="match status" value="1"/>
</dbReference>
<gene>
    <name evidence="1" type="ORF">OQ279_10165</name>
</gene>
<proteinExistence type="predicted"/>
<organism evidence="1 2">
    <name type="scientific">Salinimicrobium profundisediminis</name>
    <dbReference type="NCBI Taxonomy" id="2994553"/>
    <lineage>
        <taxon>Bacteria</taxon>
        <taxon>Pseudomonadati</taxon>
        <taxon>Bacteroidota</taxon>
        <taxon>Flavobacteriia</taxon>
        <taxon>Flavobacteriales</taxon>
        <taxon>Flavobacteriaceae</taxon>
        <taxon>Salinimicrobium</taxon>
    </lineage>
</organism>
<dbReference type="Proteomes" id="UP001148482">
    <property type="component" value="Unassembled WGS sequence"/>
</dbReference>
<evidence type="ECO:0000313" key="2">
    <source>
        <dbReference type="Proteomes" id="UP001148482"/>
    </source>
</evidence>
<dbReference type="EMBL" id="JAPJDA010000015">
    <property type="protein sequence ID" value="MCX2838519.1"/>
    <property type="molecule type" value="Genomic_DNA"/>
</dbReference>
<evidence type="ECO:0000313" key="1">
    <source>
        <dbReference type="EMBL" id="MCX2838519.1"/>
    </source>
</evidence>
<reference evidence="1" key="1">
    <citation type="submission" date="2022-11" db="EMBL/GenBank/DDBJ databases">
        <title>Salinimicrobium profundisediminis sp. nov., isolated from deep-sea sediment of the Mariana Trench.</title>
        <authorList>
            <person name="Fu H."/>
        </authorList>
    </citation>
    <scope>NUCLEOTIDE SEQUENCE</scope>
    <source>
        <strain evidence="1">MT39</strain>
    </source>
</reference>